<dbReference type="Proteomes" id="UP000051373">
    <property type="component" value="Unassembled WGS sequence"/>
</dbReference>
<accession>A0A0S8FQK2</accession>
<comment type="caution">
    <text evidence="2">The sequence shown here is derived from an EMBL/GenBank/DDBJ whole genome shotgun (WGS) entry which is preliminary data.</text>
</comment>
<evidence type="ECO:0000313" key="2">
    <source>
        <dbReference type="EMBL" id="KPK63040.1"/>
    </source>
</evidence>
<dbReference type="PANTHER" id="PTHR35894:SF1">
    <property type="entry name" value="PHOSPHORIBULOKINASE _ URIDINE KINASE FAMILY"/>
    <property type="match status" value="1"/>
</dbReference>
<name>A0A0S8FQK2_UNCW3</name>
<dbReference type="Pfam" id="PF13401">
    <property type="entry name" value="AAA_22"/>
    <property type="match status" value="1"/>
</dbReference>
<gene>
    <name evidence="2" type="ORF">AMJ83_08665</name>
</gene>
<evidence type="ECO:0000313" key="3">
    <source>
        <dbReference type="Proteomes" id="UP000051373"/>
    </source>
</evidence>
<dbReference type="SMART" id="SM00382">
    <property type="entry name" value="AAA"/>
    <property type="match status" value="1"/>
</dbReference>
<dbReference type="GO" id="GO:0016887">
    <property type="term" value="F:ATP hydrolysis activity"/>
    <property type="evidence" value="ECO:0007669"/>
    <property type="project" value="InterPro"/>
</dbReference>
<dbReference type="SUPFAM" id="SSF52540">
    <property type="entry name" value="P-loop containing nucleoside triphosphate hydrolases"/>
    <property type="match status" value="1"/>
</dbReference>
<reference evidence="2 3" key="1">
    <citation type="journal article" date="2015" name="Microbiome">
        <title>Genomic resolution of linkages in carbon, nitrogen, and sulfur cycling among widespread estuary sediment bacteria.</title>
        <authorList>
            <person name="Baker B.J."/>
            <person name="Lazar C.S."/>
            <person name="Teske A.P."/>
            <person name="Dick G.J."/>
        </authorList>
    </citation>
    <scope>NUCLEOTIDE SEQUENCE [LARGE SCALE GENOMIC DNA]</scope>
    <source>
        <strain evidence="2">SM23_42</strain>
    </source>
</reference>
<dbReference type="InterPro" id="IPR052026">
    <property type="entry name" value="ExeA_AAA_ATPase_DNA-bind"/>
</dbReference>
<organism evidence="2 3">
    <name type="scientific">candidate division WOR_3 bacterium SM23_42</name>
    <dbReference type="NCBI Taxonomy" id="1703779"/>
    <lineage>
        <taxon>Bacteria</taxon>
        <taxon>Bacteria division WOR-3</taxon>
    </lineage>
</organism>
<dbReference type="STRING" id="1703779.AMJ83_08665"/>
<proteinExistence type="predicted"/>
<dbReference type="CDD" id="cd00009">
    <property type="entry name" value="AAA"/>
    <property type="match status" value="1"/>
</dbReference>
<dbReference type="Gene3D" id="3.40.50.300">
    <property type="entry name" value="P-loop containing nucleotide triphosphate hydrolases"/>
    <property type="match status" value="1"/>
</dbReference>
<sequence>MGYESFYKLKEHPFSFAADEKFYYSSPQHSKALLKLSHAVETEKGLALLVGAIGTGKTTLSRRLLDQLIDQEVEATLLVIIHSEITSLWFLKKIALMLEAGNGSENKIEIITAVYHRLLEFAKKNKKVVILIDEANMLRSKEIMEEIRGLLNLESEHGKLLNFLLFGLPETEDYLKLDPPLYQRIAIRCVLETLDEQATYNYILHRLRVAGCVRSLFYREAMKAIFLYSKGNPRTINAICDNALLEGYLLKREAISVKIIDDVVQDLGLLTKET</sequence>
<dbReference type="InterPro" id="IPR003593">
    <property type="entry name" value="AAA+_ATPase"/>
</dbReference>
<evidence type="ECO:0000259" key="1">
    <source>
        <dbReference type="SMART" id="SM00382"/>
    </source>
</evidence>
<protein>
    <submittedName>
        <fullName evidence="2">AAA family ATPase</fullName>
    </submittedName>
</protein>
<dbReference type="InterPro" id="IPR049945">
    <property type="entry name" value="AAA_22"/>
</dbReference>
<dbReference type="InterPro" id="IPR027417">
    <property type="entry name" value="P-loop_NTPase"/>
</dbReference>
<dbReference type="PANTHER" id="PTHR35894">
    <property type="entry name" value="GENERAL SECRETION PATHWAY PROTEIN A-RELATED"/>
    <property type="match status" value="1"/>
</dbReference>
<dbReference type="EMBL" id="LJUJ01000020">
    <property type="protein sequence ID" value="KPK63040.1"/>
    <property type="molecule type" value="Genomic_DNA"/>
</dbReference>
<feature type="domain" description="AAA+ ATPase" evidence="1">
    <location>
        <begin position="43"/>
        <end position="223"/>
    </location>
</feature>
<dbReference type="AlphaFoldDB" id="A0A0S8FQK2"/>